<proteinExistence type="predicted"/>
<name>A0A6J7B460_9ZZZZ</name>
<keyword evidence="1" id="KW-0472">Membrane</keyword>
<organism evidence="2">
    <name type="scientific">freshwater metagenome</name>
    <dbReference type="NCBI Taxonomy" id="449393"/>
    <lineage>
        <taxon>unclassified sequences</taxon>
        <taxon>metagenomes</taxon>
        <taxon>ecological metagenomes</taxon>
    </lineage>
</organism>
<evidence type="ECO:0000313" key="2">
    <source>
        <dbReference type="EMBL" id="CAB4839208.1"/>
    </source>
</evidence>
<dbReference type="AlphaFoldDB" id="A0A6J7B460"/>
<gene>
    <name evidence="2" type="ORF">UFOPK3232_01353</name>
</gene>
<reference evidence="2" key="1">
    <citation type="submission" date="2020-05" db="EMBL/GenBank/DDBJ databases">
        <authorList>
            <person name="Chiriac C."/>
            <person name="Salcher M."/>
            <person name="Ghai R."/>
            <person name="Kavagutti S V."/>
        </authorList>
    </citation>
    <scope>NUCLEOTIDE SEQUENCE</scope>
</reference>
<dbReference type="EMBL" id="CAFARE010000087">
    <property type="protein sequence ID" value="CAB4839208.1"/>
    <property type="molecule type" value="Genomic_DNA"/>
</dbReference>
<evidence type="ECO:0000256" key="1">
    <source>
        <dbReference type="SAM" id="Phobius"/>
    </source>
</evidence>
<dbReference type="NCBIfam" id="TIGR01167">
    <property type="entry name" value="LPXTG_anchor"/>
    <property type="match status" value="1"/>
</dbReference>
<protein>
    <submittedName>
        <fullName evidence="2">Unannotated protein</fullName>
    </submittedName>
</protein>
<accession>A0A6J7B460</accession>
<keyword evidence="1" id="KW-0812">Transmembrane</keyword>
<sequence>MLTSAVIEETSIEMPRWYEGKGRSLATAVGIIIVGLALVILRRTKK</sequence>
<keyword evidence="1" id="KW-1133">Transmembrane helix</keyword>
<feature type="transmembrane region" description="Helical" evidence="1">
    <location>
        <begin position="24"/>
        <end position="41"/>
    </location>
</feature>